<comment type="caution">
    <text evidence="1">The sequence shown here is derived from an EMBL/GenBank/DDBJ whole genome shotgun (WGS) entry which is preliminary data.</text>
</comment>
<dbReference type="AlphaFoldDB" id="A0A8T3B2X0"/>
<evidence type="ECO:0000313" key="2">
    <source>
        <dbReference type="Proteomes" id="UP000829196"/>
    </source>
</evidence>
<dbReference type="Proteomes" id="UP000829196">
    <property type="component" value="Unassembled WGS sequence"/>
</dbReference>
<sequence length="73" mass="7820">MDGRFDQLPSMKFNGEACFVCVAASAAMRPVSAALIVFAAAVPSRIQQKKQGNMAAEEPYLLQNKACSVLNLT</sequence>
<accession>A0A8T3B2X0</accession>
<reference evidence="1" key="1">
    <citation type="journal article" date="2022" name="Front. Genet.">
        <title>Chromosome-Scale Assembly of the Dendrobium nobile Genome Provides Insights Into the Molecular Mechanism of the Biosynthesis of the Medicinal Active Ingredient of Dendrobium.</title>
        <authorList>
            <person name="Xu Q."/>
            <person name="Niu S.-C."/>
            <person name="Li K.-L."/>
            <person name="Zheng P.-J."/>
            <person name="Zhang X.-J."/>
            <person name="Jia Y."/>
            <person name="Liu Y."/>
            <person name="Niu Y.-X."/>
            <person name="Yu L.-H."/>
            <person name="Chen D.-F."/>
            <person name="Zhang G.-Q."/>
        </authorList>
    </citation>
    <scope>NUCLEOTIDE SEQUENCE</scope>
    <source>
        <tissue evidence="1">Leaf</tissue>
    </source>
</reference>
<protein>
    <submittedName>
        <fullName evidence="1">Uncharacterized protein</fullName>
    </submittedName>
</protein>
<name>A0A8T3B2X0_DENNO</name>
<proteinExistence type="predicted"/>
<evidence type="ECO:0000313" key="1">
    <source>
        <dbReference type="EMBL" id="KAI0502302.1"/>
    </source>
</evidence>
<organism evidence="1 2">
    <name type="scientific">Dendrobium nobile</name>
    <name type="common">Orchid</name>
    <dbReference type="NCBI Taxonomy" id="94219"/>
    <lineage>
        <taxon>Eukaryota</taxon>
        <taxon>Viridiplantae</taxon>
        <taxon>Streptophyta</taxon>
        <taxon>Embryophyta</taxon>
        <taxon>Tracheophyta</taxon>
        <taxon>Spermatophyta</taxon>
        <taxon>Magnoliopsida</taxon>
        <taxon>Liliopsida</taxon>
        <taxon>Asparagales</taxon>
        <taxon>Orchidaceae</taxon>
        <taxon>Epidendroideae</taxon>
        <taxon>Malaxideae</taxon>
        <taxon>Dendrobiinae</taxon>
        <taxon>Dendrobium</taxon>
    </lineage>
</organism>
<keyword evidence="2" id="KW-1185">Reference proteome</keyword>
<gene>
    <name evidence="1" type="ORF">KFK09_017249</name>
</gene>
<dbReference type="EMBL" id="JAGYWB010000012">
    <property type="protein sequence ID" value="KAI0502302.1"/>
    <property type="molecule type" value="Genomic_DNA"/>
</dbReference>